<sequence>MSGRDTLDRFDHYCELLNSLTGVTPIISDVEPRVIEDGPVRAISYIGTPEPGYVTGFTYGLSFSSHPGWGARGRELSITVRSDDVEWSPVPARVVAALRGICPFNLGQVLGYMKPYVEGSTMNSLVLAEPAVERDLGLLDLSRAEVGSEARDLVEIVGAYPIHASERDFVYSHGFGAFWSLEWDRFNPAREPVA</sequence>
<reference evidence="1 2" key="1">
    <citation type="submission" date="2020-10" db="EMBL/GenBank/DDBJ databases">
        <title>Sequencing the genomes of 1000 actinobacteria strains.</title>
        <authorList>
            <person name="Klenk H.-P."/>
        </authorList>
    </citation>
    <scope>NUCLEOTIDE SEQUENCE [LARGE SCALE GENOMIC DNA]</scope>
    <source>
        <strain evidence="1 2">DSM 43748</strain>
    </source>
</reference>
<evidence type="ECO:0008006" key="3">
    <source>
        <dbReference type="Google" id="ProtNLM"/>
    </source>
</evidence>
<accession>A0ABR9K7B5</accession>
<dbReference type="Proteomes" id="UP000661607">
    <property type="component" value="Unassembled WGS sequence"/>
</dbReference>
<keyword evidence="2" id="KW-1185">Reference proteome</keyword>
<name>A0ABR9K7B5_9ACTN</name>
<dbReference type="RefSeq" id="WP_192773241.1">
    <property type="nucleotide sequence ID" value="NZ_BAAASY010000023.1"/>
</dbReference>
<proteinExistence type="predicted"/>
<protein>
    <recommendedName>
        <fullName evidence="3">Suppressor of fused-like domain-containing protein</fullName>
    </recommendedName>
</protein>
<gene>
    <name evidence="1" type="ORF">H4W81_000479</name>
</gene>
<evidence type="ECO:0000313" key="2">
    <source>
        <dbReference type="Proteomes" id="UP000661607"/>
    </source>
</evidence>
<dbReference type="EMBL" id="JADBEF010000001">
    <property type="protein sequence ID" value="MBE1557700.1"/>
    <property type="molecule type" value="Genomic_DNA"/>
</dbReference>
<organism evidence="1 2">
    <name type="scientific">Nonomuraea africana</name>
    <dbReference type="NCBI Taxonomy" id="46171"/>
    <lineage>
        <taxon>Bacteria</taxon>
        <taxon>Bacillati</taxon>
        <taxon>Actinomycetota</taxon>
        <taxon>Actinomycetes</taxon>
        <taxon>Streptosporangiales</taxon>
        <taxon>Streptosporangiaceae</taxon>
        <taxon>Nonomuraea</taxon>
    </lineage>
</organism>
<comment type="caution">
    <text evidence="1">The sequence shown here is derived from an EMBL/GenBank/DDBJ whole genome shotgun (WGS) entry which is preliminary data.</text>
</comment>
<evidence type="ECO:0000313" key="1">
    <source>
        <dbReference type="EMBL" id="MBE1557700.1"/>
    </source>
</evidence>